<dbReference type="AlphaFoldDB" id="A0AAV3PGE6"/>
<evidence type="ECO:0000256" key="1">
    <source>
        <dbReference type="SAM" id="MobiDB-lite"/>
    </source>
</evidence>
<protein>
    <submittedName>
        <fullName evidence="2">Uncharacterized protein</fullName>
    </submittedName>
</protein>
<keyword evidence="3" id="KW-1185">Reference proteome</keyword>
<accession>A0AAV3PGE6</accession>
<gene>
    <name evidence="2" type="ORF">LIER_37056</name>
</gene>
<feature type="region of interest" description="Disordered" evidence="1">
    <location>
        <begin position="23"/>
        <end position="48"/>
    </location>
</feature>
<comment type="caution">
    <text evidence="2">The sequence shown here is derived from an EMBL/GenBank/DDBJ whole genome shotgun (WGS) entry which is preliminary data.</text>
</comment>
<evidence type="ECO:0000313" key="2">
    <source>
        <dbReference type="EMBL" id="GAA0150071.1"/>
    </source>
</evidence>
<reference evidence="2 3" key="1">
    <citation type="submission" date="2024-01" db="EMBL/GenBank/DDBJ databases">
        <title>The complete chloroplast genome sequence of Lithospermum erythrorhizon: insights into the phylogenetic relationship among Boraginaceae species and the maternal lineages of purple gromwells.</title>
        <authorList>
            <person name="Okada T."/>
            <person name="Watanabe K."/>
        </authorList>
    </citation>
    <scope>NUCLEOTIDE SEQUENCE [LARGE SCALE GENOMIC DNA]</scope>
</reference>
<name>A0AAV3PGE6_LITER</name>
<proteinExistence type="predicted"/>
<dbReference type="Proteomes" id="UP001454036">
    <property type="component" value="Unassembled WGS sequence"/>
</dbReference>
<sequence length="83" mass="9110">MTKVYGTGMYEFRRHRVAEYPVGAKPTLPTSTAVSDRQPEAKPGSTLPNSITLIEIQKDRLTKVATDNWSIGADSDSEKSRVG</sequence>
<dbReference type="EMBL" id="BAABME010017439">
    <property type="protein sequence ID" value="GAA0150071.1"/>
    <property type="molecule type" value="Genomic_DNA"/>
</dbReference>
<evidence type="ECO:0000313" key="3">
    <source>
        <dbReference type="Proteomes" id="UP001454036"/>
    </source>
</evidence>
<organism evidence="2 3">
    <name type="scientific">Lithospermum erythrorhizon</name>
    <name type="common">Purple gromwell</name>
    <name type="synonym">Lithospermum officinale var. erythrorhizon</name>
    <dbReference type="NCBI Taxonomy" id="34254"/>
    <lineage>
        <taxon>Eukaryota</taxon>
        <taxon>Viridiplantae</taxon>
        <taxon>Streptophyta</taxon>
        <taxon>Embryophyta</taxon>
        <taxon>Tracheophyta</taxon>
        <taxon>Spermatophyta</taxon>
        <taxon>Magnoliopsida</taxon>
        <taxon>eudicotyledons</taxon>
        <taxon>Gunneridae</taxon>
        <taxon>Pentapetalae</taxon>
        <taxon>asterids</taxon>
        <taxon>lamiids</taxon>
        <taxon>Boraginales</taxon>
        <taxon>Boraginaceae</taxon>
        <taxon>Boraginoideae</taxon>
        <taxon>Lithospermeae</taxon>
        <taxon>Lithospermum</taxon>
    </lineage>
</organism>